<name>A0ABY8UEQ0_TETOB</name>
<dbReference type="Pfam" id="PF22600">
    <property type="entry name" value="MTPAP-like_central"/>
    <property type="match status" value="1"/>
</dbReference>
<dbReference type="InterPro" id="IPR054708">
    <property type="entry name" value="MTPAP-like_central"/>
</dbReference>
<sequence>MSAQDPSAVLDVALEAIVQVLTPSPEDWERRKRCVAWHVQQLTTQLKVPHEITISPFGSSLSGLCLADSDIDLGVFGRFKGTPLEALQRSQRKSLLSMLLKMVHRAHLARHQVQAIWGARVPVLKFTCSMSGLECDISLQDTGALVKAHMMGILNYHSSSLSPLYFLVKLWAQAHDLNDASRSTFNSTSLLYMTIFYLQQLQMLPALSELVPGELLRQPEERLLQGENKKQWDNPKQLQLLLQAVRQRTADWQQQYQQRQQQQPAPRLGSLLQGFFQMWSGPLSNWALGKSRDMHADLWRGTWAPGSFAKRHIFSLQDPFDASDCPARPVSQGLPAPAAAPGAQLSTAQHTAAGVPLAADRRVATLLHIGFVPSLHKSAPPAQVMQTLGLEIDSCSMQLRLTAGRVAQLQQLVRQFSSNSRCTKRELDSVVGRLQWASDVVWGGPLLLNPIRRCGLRCRKPHHKVYLRSEARLALRWWHAALQQFNGCRSILGRQPRPWQLLSTDACGVWDTEVPGIGIFVDGGFCGLTAQQCRQLYEDAPAVEAPIQLWELYAVLVMARLYGSYLQGQYWQLGVDNSNVFAWLSKGTVKGKVCYEQALQYLLQLFTLEVQLDFRLQPFWISSSTNVLADAASRQEWGTFRSALRDWLRQQGRSTVPALAFLQPC</sequence>
<feature type="domain" description="Poly(A) RNA polymerase mitochondrial-like central palm" evidence="1">
    <location>
        <begin position="13"/>
        <end position="151"/>
    </location>
</feature>
<dbReference type="CDD" id="cd05402">
    <property type="entry name" value="NT_PAP_TUTase"/>
    <property type="match status" value="1"/>
</dbReference>
<dbReference type="PANTHER" id="PTHR12271:SF123">
    <property type="entry name" value="PROTEIN HESO1"/>
    <property type="match status" value="1"/>
</dbReference>
<reference evidence="2 3" key="1">
    <citation type="submission" date="2023-05" db="EMBL/GenBank/DDBJ databases">
        <title>A 100% complete, gapless, phased diploid assembly of the Scenedesmus obliquus UTEX 3031 genome.</title>
        <authorList>
            <person name="Biondi T.C."/>
            <person name="Hanschen E.R."/>
            <person name="Kwon T."/>
            <person name="Eng W."/>
            <person name="Kruse C.P.S."/>
            <person name="Koehler S.I."/>
            <person name="Kunde Y."/>
            <person name="Gleasner C.D."/>
            <person name="You Mak K.T."/>
            <person name="Polle J."/>
            <person name="Hovde B.T."/>
            <person name="Starkenburg S.R."/>
        </authorList>
    </citation>
    <scope>NUCLEOTIDE SEQUENCE [LARGE SCALE GENOMIC DNA]</scope>
    <source>
        <strain evidence="2 3">DOE0152z</strain>
    </source>
</reference>
<dbReference type="SUPFAM" id="SSF81631">
    <property type="entry name" value="PAP/OAS1 substrate-binding domain"/>
    <property type="match status" value="1"/>
</dbReference>
<keyword evidence="3" id="KW-1185">Reference proteome</keyword>
<gene>
    <name evidence="2" type="ORF">OEZ85_003766</name>
</gene>
<dbReference type="SUPFAM" id="SSF81301">
    <property type="entry name" value="Nucleotidyltransferase"/>
    <property type="match status" value="1"/>
</dbReference>
<dbReference type="Gene3D" id="1.10.1410.10">
    <property type="match status" value="1"/>
</dbReference>
<evidence type="ECO:0000313" key="3">
    <source>
        <dbReference type="Proteomes" id="UP001244341"/>
    </source>
</evidence>
<evidence type="ECO:0000259" key="1">
    <source>
        <dbReference type="Pfam" id="PF22600"/>
    </source>
</evidence>
<dbReference type="InterPro" id="IPR043519">
    <property type="entry name" value="NT_sf"/>
</dbReference>
<dbReference type="InterPro" id="IPR043502">
    <property type="entry name" value="DNA/RNA_pol_sf"/>
</dbReference>
<dbReference type="PANTHER" id="PTHR12271">
    <property type="entry name" value="POLY A POLYMERASE CID PAP -RELATED"/>
    <property type="match status" value="1"/>
</dbReference>
<evidence type="ECO:0000313" key="2">
    <source>
        <dbReference type="EMBL" id="WIA19118.1"/>
    </source>
</evidence>
<proteinExistence type="predicted"/>
<organism evidence="2 3">
    <name type="scientific">Tetradesmus obliquus</name>
    <name type="common">Green alga</name>
    <name type="synonym">Acutodesmus obliquus</name>
    <dbReference type="NCBI Taxonomy" id="3088"/>
    <lineage>
        <taxon>Eukaryota</taxon>
        <taxon>Viridiplantae</taxon>
        <taxon>Chlorophyta</taxon>
        <taxon>core chlorophytes</taxon>
        <taxon>Chlorophyceae</taxon>
        <taxon>CS clade</taxon>
        <taxon>Sphaeropleales</taxon>
        <taxon>Scenedesmaceae</taxon>
        <taxon>Tetradesmus</taxon>
    </lineage>
</organism>
<dbReference type="Gene3D" id="3.30.460.10">
    <property type="entry name" value="Beta Polymerase, domain 2"/>
    <property type="match status" value="1"/>
</dbReference>
<protein>
    <recommendedName>
        <fullName evidence="1">Poly(A) RNA polymerase mitochondrial-like central palm domain-containing protein</fullName>
    </recommendedName>
</protein>
<dbReference type="SUPFAM" id="SSF56672">
    <property type="entry name" value="DNA/RNA polymerases"/>
    <property type="match status" value="1"/>
</dbReference>
<accession>A0ABY8UEQ0</accession>
<dbReference type="EMBL" id="CP126217">
    <property type="protein sequence ID" value="WIA19118.1"/>
    <property type="molecule type" value="Genomic_DNA"/>
</dbReference>
<dbReference type="Proteomes" id="UP001244341">
    <property type="component" value="Chromosome 10b"/>
</dbReference>